<gene>
    <name evidence="2" type="ORF">JOC58_001262</name>
</gene>
<feature type="transmembrane region" description="Helical" evidence="1">
    <location>
        <begin position="123"/>
        <end position="144"/>
    </location>
</feature>
<evidence type="ECO:0000313" key="2">
    <source>
        <dbReference type="EMBL" id="MDR6243375.1"/>
    </source>
</evidence>
<comment type="caution">
    <text evidence="2">The sequence shown here is derived from an EMBL/GenBank/DDBJ whole genome shotgun (WGS) entry which is preliminary data.</text>
</comment>
<evidence type="ECO:0008006" key="4">
    <source>
        <dbReference type="Google" id="ProtNLM"/>
    </source>
</evidence>
<sequence>MMSSTKSVFRWWWIWQSEKIEEWLEEQERQGWHLMEVKPNLMRFYFQKGEPRTIRYVFDYQTEVNDDYIMLYEDAGWEPLNNGKHSWYLWRKPYEANKPESRPEIYSDIDSVIQRNDRMKRTLIIVGVILIPLMMSVMITQPLWQVRLAFLISYLCIWVLFMYGINRLSAQNRKLRSRSVSSHR</sequence>
<reference evidence="2 3" key="1">
    <citation type="submission" date="2023-07" db="EMBL/GenBank/DDBJ databases">
        <title>Genomic Encyclopedia of Type Strains, Phase IV (KMG-IV): sequencing the most valuable type-strain genomes for metagenomic binning, comparative biology and taxonomic classification.</title>
        <authorList>
            <person name="Goeker M."/>
        </authorList>
    </citation>
    <scope>NUCLEOTIDE SEQUENCE [LARGE SCALE GENOMIC DNA]</scope>
    <source>
        <strain evidence="2 3">DSM 22170</strain>
    </source>
</reference>
<keyword evidence="1" id="KW-1133">Transmembrane helix</keyword>
<feature type="transmembrane region" description="Helical" evidence="1">
    <location>
        <begin position="150"/>
        <end position="168"/>
    </location>
</feature>
<proteinExistence type="predicted"/>
<dbReference type="InterPro" id="IPR021359">
    <property type="entry name" value="DUF2812"/>
</dbReference>
<keyword evidence="1" id="KW-0472">Membrane</keyword>
<accession>A0ABU1IVV3</accession>
<dbReference type="EMBL" id="JAVDQH010000004">
    <property type="protein sequence ID" value="MDR6243375.1"/>
    <property type="molecule type" value="Genomic_DNA"/>
</dbReference>
<dbReference type="Pfam" id="PF11193">
    <property type="entry name" value="DUF2812"/>
    <property type="match status" value="1"/>
</dbReference>
<protein>
    <recommendedName>
        <fullName evidence="4">DUF2812 domain-containing protein</fullName>
    </recommendedName>
</protein>
<dbReference type="RefSeq" id="WP_188773578.1">
    <property type="nucleotide sequence ID" value="NZ_BMMB01000001.1"/>
</dbReference>
<evidence type="ECO:0000313" key="3">
    <source>
        <dbReference type="Proteomes" id="UP001185028"/>
    </source>
</evidence>
<dbReference type="Proteomes" id="UP001185028">
    <property type="component" value="Unassembled WGS sequence"/>
</dbReference>
<keyword evidence="3" id="KW-1185">Reference proteome</keyword>
<keyword evidence="1" id="KW-0812">Transmembrane</keyword>
<evidence type="ECO:0000256" key="1">
    <source>
        <dbReference type="SAM" id="Phobius"/>
    </source>
</evidence>
<organism evidence="2 3">
    <name type="scientific">Paenibacillus hunanensis</name>
    <dbReference type="NCBI Taxonomy" id="539262"/>
    <lineage>
        <taxon>Bacteria</taxon>
        <taxon>Bacillati</taxon>
        <taxon>Bacillota</taxon>
        <taxon>Bacilli</taxon>
        <taxon>Bacillales</taxon>
        <taxon>Paenibacillaceae</taxon>
        <taxon>Paenibacillus</taxon>
    </lineage>
</organism>
<name>A0ABU1IVV3_9BACL</name>